<evidence type="ECO:0008006" key="3">
    <source>
        <dbReference type="Google" id="ProtNLM"/>
    </source>
</evidence>
<sequence>MPSRHKIILDTDPVVGIPGTDADDPLALLLALGDSRLGCCWQSQPYSATLRRLLGHGEQPNFSMQQGGQTSPLLQAWRLGWMVLYNRS</sequence>
<evidence type="ECO:0000313" key="2">
    <source>
        <dbReference type="Proteomes" id="UP000054383"/>
    </source>
</evidence>
<protein>
    <recommendedName>
        <fullName evidence="3">Inosine/uridine-preferring nucleoside hydrolase domain-containing protein</fullName>
    </recommendedName>
</protein>
<gene>
    <name evidence="1" type="ORF">PISL3812_06530</name>
</gene>
<keyword evidence="2" id="KW-1185">Reference proteome</keyword>
<proteinExistence type="predicted"/>
<dbReference type="EMBL" id="CVMT01000006">
    <property type="protein sequence ID" value="CRG89494.1"/>
    <property type="molecule type" value="Genomic_DNA"/>
</dbReference>
<evidence type="ECO:0000313" key="1">
    <source>
        <dbReference type="EMBL" id="CRG89494.1"/>
    </source>
</evidence>
<accession>A0A0U1M1U1</accession>
<reference evidence="1 2" key="1">
    <citation type="submission" date="2015-04" db="EMBL/GenBank/DDBJ databases">
        <authorList>
            <person name="Syromyatnikov M.Y."/>
            <person name="Popov V.N."/>
        </authorList>
    </citation>
    <scope>NUCLEOTIDE SEQUENCE [LARGE SCALE GENOMIC DNA]</scope>
    <source>
        <strain evidence="1">WF-38-12</strain>
    </source>
</reference>
<organism evidence="1 2">
    <name type="scientific">Talaromyces islandicus</name>
    <name type="common">Penicillium islandicum</name>
    <dbReference type="NCBI Taxonomy" id="28573"/>
    <lineage>
        <taxon>Eukaryota</taxon>
        <taxon>Fungi</taxon>
        <taxon>Dikarya</taxon>
        <taxon>Ascomycota</taxon>
        <taxon>Pezizomycotina</taxon>
        <taxon>Eurotiomycetes</taxon>
        <taxon>Eurotiomycetidae</taxon>
        <taxon>Eurotiales</taxon>
        <taxon>Trichocomaceae</taxon>
        <taxon>Talaromyces</taxon>
        <taxon>Talaromyces sect. Islandici</taxon>
    </lineage>
</organism>
<dbReference type="AlphaFoldDB" id="A0A0U1M1U1"/>
<name>A0A0U1M1U1_TALIS</name>
<dbReference type="Proteomes" id="UP000054383">
    <property type="component" value="Unassembled WGS sequence"/>
</dbReference>